<feature type="compositionally biased region" description="Polar residues" evidence="2">
    <location>
        <begin position="389"/>
        <end position="400"/>
    </location>
</feature>
<feature type="compositionally biased region" description="Basic and acidic residues" evidence="2">
    <location>
        <begin position="369"/>
        <end position="383"/>
    </location>
</feature>
<evidence type="ECO:0000313" key="3">
    <source>
        <dbReference type="EMBL" id="USW48322.1"/>
    </source>
</evidence>
<evidence type="ECO:0000256" key="2">
    <source>
        <dbReference type="SAM" id="MobiDB-lite"/>
    </source>
</evidence>
<accession>A0A9Q9AFW5</accession>
<gene>
    <name evidence="3" type="ORF">Slin15195_G016410</name>
</gene>
<dbReference type="EMBL" id="CP099418">
    <property type="protein sequence ID" value="USW48322.1"/>
    <property type="molecule type" value="Genomic_DNA"/>
</dbReference>
<feature type="compositionally biased region" description="Polar residues" evidence="2">
    <location>
        <begin position="463"/>
        <end position="472"/>
    </location>
</feature>
<sequence>MAAVGSQLGHFAVAQGIATVAGAIYQALDASHTPSVATASDTQQLGAVITPTAGNNADSTIIVDLPTSTRYVQLEHQPTHVALSGETCLALTFFLLLAILLTSWWLAPSLQDEHESRAAKHAFGDQQALGSTKKESLAEAREEKYARLMLKCLPLLELIDTIEEYRKLTSERFTRLTDACLLGIGALTEAGNATDAQVSAHNSTRDRLSSAQREIAELQKRLDDVSSEHESTQVLLTRTKSTLFSEEAKYAKLTEANKVANEALDALRKAHDKLQTDSRNELQKEKAAHQLALDMLKASTNAECTKLSAAKPESDEAVKRYQKESAEKQLDINDLVLQLEELKGTATTHEGNDEEVKVDDDEDEPMQDGESHENHDDDQAKDVDDIESSTEPSCASQETEIAQVPEEQPTVDNNVPKFPGFTFQASSGESLLPRPVHNTPKIKDKPRTKRGGRGRSSKYKKTPTSSMAVASSQTLTPAATTFTPDINVPSLSTSTFGMTQSYAEDVDDNAFFYQIPQPRGRWT</sequence>
<feature type="region of interest" description="Disordered" evidence="2">
    <location>
        <begin position="344"/>
        <end position="472"/>
    </location>
</feature>
<dbReference type="Proteomes" id="UP001056384">
    <property type="component" value="Chromosome 1"/>
</dbReference>
<keyword evidence="1" id="KW-0175">Coiled coil</keyword>
<evidence type="ECO:0000256" key="1">
    <source>
        <dbReference type="SAM" id="Coils"/>
    </source>
</evidence>
<proteinExistence type="predicted"/>
<protein>
    <submittedName>
        <fullName evidence="3">Uncharacterized protein</fullName>
    </submittedName>
</protein>
<feature type="compositionally biased region" description="Acidic residues" evidence="2">
    <location>
        <begin position="356"/>
        <end position="367"/>
    </location>
</feature>
<feature type="compositionally biased region" description="Basic residues" evidence="2">
    <location>
        <begin position="444"/>
        <end position="461"/>
    </location>
</feature>
<name>A0A9Q9AFW5_9PEZI</name>
<evidence type="ECO:0000313" key="4">
    <source>
        <dbReference type="Proteomes" id="UP001056384"/>
    </source>
</evidence>
<organism evidence="3 4">
    <name type="scientific">Septoria linicola</name>
    <dbReference type="NCBI Taxonomy" id="215465"/>
    <lineage>
        <taxon>Eukaryota</taxon>
        <taxon>Fungi</taxon>
        <taxon>Dikarya</taxon>
        <taxon>Ascomycota</taxon>
        <taxon>Pezizomycotina</taxon>
        <taxon>Dothideomycetes</taxon>
        <taxon>Dothideomycetidae</taxon>
        <taxon>Mycosphaerellales</taxon>
        <taxon>Mycosphaerellaceae</taxon>
        <taxon>Septoria</taxon>
    </lineage>
</organism>
<feature type="coiled-coil region" evidence="1">
    <location>
        <begin position="201"/>
        <end position="299"/>
    </location>
</feature>
<reference evidence="3" key="1">
    <citation type="submission" date="2022-06" db="EMBL/GenBank/DDBJ databases">
        <title>Complete genome sequences of two strains of the flax pathogen Septoria linicola.</title>
        <authorList>
            <person name="Lapalu N."/>
            <person name="Simon A."/>
            <person name="Demenou B."/>
            <person name="Paumier D."/>
            <person name="Guillot M.-P."/>
            <person name="Gout L."/>
            <person name="Valade R."/>
        </authorList>
    </citation>
    <scope>NUCLEOTIDE SEQUENCE</scope>
    <source>
        <strain evidence="3">SE15195</strain>
    </source>
</reference>
<keyword evidence="4" id="KW-1185">Reference proteome</keyword>
<dbReference type="AlphaFoldDB" id="A0A9Q9AFW5"/>